<accession>A0ACC0XCW2</accession>
<keyword evidence="2" id="KW-1185">Reference proteome</keyword>
<dbReference type="EMBL" id="CM047748">
    <property type="protein sequence ID" value="KAJ0014992.1"/>
    <property type="molecule type" value="Genomic_DNA"/>
</dbReference>
<organism evidence="1 2">
    <name type="scientific">Pistacia integerrima</name>
    <dbReference type="NCBI Taxonomy" id="434235"/>
    <lineage>
        <taxon>Eukaryota</taxon>
        <taxon>Viridiplantae</taxon>
        <taxon>Streptophyta</taxon>
        <taxon>Embryophyta</taxon>
        <taxon>Tracheophyta</taxon>
        <taxon>Spermatophyta</taxon>
        <taxon>Magnoliopsida</taxon>
        <taxon>eudicotyledons</taxon>
        <taxon>Gunneridae</taxon>
        <taxon>Pentapetalae</taxon>
        <taxon>rosids</taxon>
        <taxon>malvids</taxon>
        <taxon>Sapindales</taxon>
        <taxon>Anacardiaceae</taxon>
        <taxon>Pistacia</taxon>
    </lineage>
</organism>
<protein>
    <submittedName>
        <fullName evidence="1">Uncharacterized protein</fullName>
    </submittedName>
</protein>
<dbReference type="Proteomes" id="UP001163603">
    <property type="component" value="Chromosome 13"/>
</dbReference>
<proteinExistence type="predicted"/>
<reference evidence="2" key="1">
    <citation type="journal article" date="2023" name="G3 (Bethesda)">
        <title>Genome assembly and association tests identify interacting loci associated with vigor, precocity, and sex in interspecific pistachio rootstocks.</title>
        <authorList>
            <person name="Palmer W."/>
            <person name="Jacygrad E."/>
            <person name="Sagayaradj S."/>
            <person name="Cavanaugh K."/>
            <person name="Han R."/>
            <person name="Bertier L."/>
            <person name="Beede B."/>
            <person name="Kafkas S."/>
            <person name="Golino D."/>
            <person name="Preece J."/>
            <person name="Michelmore R."/>
        </authorList>
    </citation>
    <scope>NUCLEOTIDE SEQUENCE [LARGE SCALE GENOMIC DNA]</scope>
</reference>
<sequence length="37" mass="4403">MTFSPSSYVETILIKLLTLIAYDMYFNLYVSHWIICL</sequence>
<name>A0ACC0XCW2_9ROSI</name>
<evidence type="ECO:0000313" key="1">
    <source>
        <dbReference type="EMBL" id="KAJ0014992.1"/>
    </source>
</evidence>
<comment type="caution">
    <text evidence="1">The sequence shown here is derived from an EMBL/GenBank/DDBJ whole genome shotgun (WGS) entry which is preliminary data.</text>
</comment>
<evidence type="ECO:0000313" key="2">
    <source>
        <dbReference type="Proteomes" id="UP001163603"/>
    </source>
</evidence>
<gene>
    <name evidence="1" type="ORF">Pint_20569</name>
</gene>